<keyword evidence="3" id="KW-0472">Membrane</keyword>
<keyword evidence="1 3" id="KW-0812">Transmembrane</keyword>
<sequence>MAIAVVWTRALAPLPTADPAAVNALATRIAQLWPDVAPADLAAPPDLAYTVVDANGRIVARGPGPVVTSELQAVRAGAATVTIVVDGARVGQLFVIDPAAAAVDDRSRAIATLASLALIAAALALIALALWLHVRVLRPFGRLRGFAAAVAAGDLDAPLAMDRRQVFGAFTEAFDLLRTELRAARAAEAESPPSVPPPRCSP</sequence>
<organism evidence="5 6">
    <name type="scientific">Ammonicoccus fulvus</name>
    <dbReference type="NCBI Taxonomy" id="3138240"/>
    <lineage>
        <taxon>Bacteria</taxon>
        <taxon>Bacillati</taxon>
        <taxon>Actinomycetota</taxon>
        <taxon>Actinomycetes</taxon>
        <taxon>Propionibacteriales</taxon>
        <taxon>Propionibacteriaceae</taxon>
        <taxon>Ammonicoccus</taxon>
    </lineage>
</organism>
<evidence type="ECO:0000313" key="5">
    <source>
        <dbReference type="EMBL" id="XAN06116.1"/>
    </source>
</evidence>
<evidence type="ECO:0000313" key="6">
    <source>
        <dbReference type="Proteomes" id="UP001442841"/>
    </source>
</evidence>
<reference evidence="5 6" key="1">
    <citation type="submission" date="2024-04" db="EMBL/GenBank/DDBJ databases">
        <title>Isolation of an actinomycete strain from pig manure.</title>
        <authorList>
            <person name="Gong T."/>
            <person name="Yu Z."/>
            <person name="An M."/>
            <person name="Wei C."/>
            <person name="Yang W."/>
            <person name="Liu L."/>
        </authorList>
    </citation>
    <scope>NUCLEOTIDE SEQUENCE [LARGE SCALE GENOMIC DNA]</scope>
    <source>
        <strain evidence="5 6">ZF39</strain>
    </source>
</reference>
<dbReference type="PROSITE" id="PS50885">
    <property type="entry name" value="HAMP"/>
    <property type="match status" value="1"/>
</dbReference>
<keyword evidence="2 3" id="KW-1133">Transmembrane helix</keyword>
<evidence type="ECO:0000259" key="4">
    <source>
        <dbReference type="PROSITE" id="PS50885"/>
    </source>
</evidence>
<name>A0ABZ3FJD7_9ACTN</name>
<dbReference type="RefSeq" id="WP_425307554.1">
    <property type="nucleotide sequence ID" value="NZ_CP154795.1"/>
</dbReference>
<dbReference type="SUPFAM" id="SSF158472">
    <property type="entry name" value="HAMP domain-like"/>
    <property type="match status" value="1"/>
</dbReference>
<evidence type="ECO:0000256" key="3">
    <source>
        <dbReference type="SAM" id="Phobius"/>
    </source>
</evidence>
<keyword evidence="6" id="KW-1185">Reference proteome</keyword>
<evidence type="ECO:0000256" key="1">
    <source>
        <dbReference type="ARBA" id="ARBA00022692"/>
    </source>
</evidence>
<dbReference type="Gene3D" id="6.10.340.10">
    <property type="match status" value="1"/>
</dbReference>
<dbReference type="SMART" id="SM00304">
    <property type="entry name" value="HAMP"/>
    <property type="match status" value="1"/>
</dbReference>
<dbReference type="InterPro" id="IPR003660">
    <property type="entry name" value="HAMP_dom"/>
</dbReference>
<gene>
    <name evidence="5" type="ORF">AADG42_01925</name>
</gene>
<evidence type="ECO:0000256" key="2">
    <source>
        <dbReference type="ARBA" id="ARBA00022989"/>
    </source>
</evidence>
<dbReference type="EMBL" id="CP154795">
    <property type="protein sequence ID" value="XAN06116.1"/>
    <property type="molecule type" value="Genomic_DNA"/>
</dbReference>
<feature type="transmembrane region" description="Helical" evidence="3">
    <location>
        <begin position="113"/>
        <end position="134"/>
    </location>
</feature>
<protein>
    <recommendedName>
        <fullName evidence="4">HAMP domain-containing protein</fullName>
    </recommendedName>
</protein>
<dbReference type="Proteomes" id="UP001442841">
    <property type="component" value="Chromosome"/>
</dbReference>
<feature type="domain" description="HAMP" evidence="4">
    <location>
        <begin position="134"/>
        <end position="186"/>
    </location>
</feature>
<accession>A0ABZ3FJD7</accession>
<proteinExistence type="predicted"/>